<dbReference type="OrthoDB" id="8773773at2"/>
<keyword evidence="1" id="KW-0813">Transport</keyword>
<comment type="caution">
    <text evidence="5">The sequence shown here is derived from an EMBL/GenBank/DDBJ whole genome shotgun (WGS) entry which is preliminary data.</text>
</comment>
<reference evidence="5 6" key="1">
    <citation type="submission" date="2019-05" db="EMBL/GenBank/DDBJ databases">
        <title>Genome sequence of Cellulomonas hominis strain CS1.</title>
        <authorList>
            <person name="Belmont J."/>
            <person name="Maclea K.S."/>
        </authorList>
    </citation>
    <scope>NUCLEOTIDE SEQUENCE [LARGE SCALE GENOMIC DNA]</scope>
    <source>
        <strain evidence="5 6">CS1</strain>
    </source>
</reference>
<dbReference type="Gene3D" id="3.40.50.300">
    <property type="entry name" value="P-loop containing nucleotide triphosphate hydrolases"/>
    <property type="match status" value="1"/>
</dbReference>
<proteinExistence type="predicted"/>
<dbReference type="CDD" id="cd03293">
    <property type="entry name" value="ABC_NrtD_SsuB_transporters"/>
    <property type="match status" value="1"/>
</dbReference>
<dbReference type="EMBL" id="SZYE01000009">
    <property type="protein sequence ID" value="TKR26997.1"/>
    <property type="molecule type" value="Genomic_DNA"/>
</dbReference>
<dbReference type="SUPFAM" id="SSF52540">
    <property type="entry name" value="P-loop containing nucleoside triphosphate hydrolases"/>
    <property type="match status" value="1"/>
</dbReference>
<name>A0A7Z8K1M9_9CELL</name>
<dbReference type="AlphaFoldDB" id="A0A7Z8K1M9"/>
<feature type="domain" description="ABC transporter" evidence="4">
    <location>
        <begin position="5"/>
        <end position="237"/>
    </location>
</feature>
<dbReference type="SMART" id="SM00382">
    <property type="entry name" value="AAA"/>
    <property type="match status" value="1"/>
</dbReference>
<dbReference type="PANTHER" id="PTHR42788">
    <property type="entry name" value="TAURINE IMPORT ATP-BINDING PROTEIN-RELATED"/>
    <property type="match status" value="1"/>
</dbReference>
<evidence type="ECO:0000313" key="6">
    <source>
        <dbReference type="Proteomes" id="UP000308121"/>
    </source>
</evidence>
<dbReference type="GO" id="GO:0016887">
    <property type="term" value="F:ATP hydrolysis activity"/>
    <property type="evidence" value="ECO:0007669"/>
    <property type="project" value="InterPro"/>
</dbReference>
<dbReference type="InterPro" id="IPR027417">
    <property type="entry name" value="P-loop_NTPase"/>
</dbReference>
<dbReference type="InterPro" id="IPR050166">
    <property type="entry name" value="ABC_transporter_ATP-bind"/>
</dbReference>
<evidence type="ECO:0000259" key="4">
    <source>
        <dbReference type="PROSITE" id="PS50893"/>
    </source>
</evidence>
<organism evidence="5 6">
    <name type="scientific">Cellulomonas hominis</name>
    <dbReference type="NCBI Taxonomy" id="156981"/>
    <lineage>
        <taxon>Bacteria</taxon>
        <taxon>Bacillati</taxon>
        <taxon>Actinomycetota</taxon>
        <taxon>Actinomycetes</taxon>
        <taxon>Micrococcales</taxon>
        <taxon>Cellulomonadaceae</taxon>
        <taxon>Cellulomonas</taxon>
    </lineage>
</organism>
<dbReference type="InterPro" id="IPR003439">
    <property type="entry name" value="ABC_transporter-like_ATP-bd"/>
</dbReference>
<keyword evidence="2" id="KW-0547">Nucleotide-binding</keyword>
<evidence type="ECO:0000256" key="3">
    <source>
        <dbReference type="ARBA" id="ARBA00022840"/>
    </source>
</evidence>
<dbReference type="GO" id="GO:0005524">
    <property type="term" value="F:ATP binding"/>
    <property type="evidence" value="ECO:0007669"/>
    <property type="project" value="UniProtKB-KW"/>
</dbReference>
<evidence type="ECO:0000256" key="2">
    <source>
        <dbReference type="ARBA" id="ARBA00022741"/>
    </source>
</evidence>
<protein>
    <submittedName>
        <fullName evidence="5">ABC transporter ATP-binding protein</fullName>
    </submittedName>
</protein>
<dbReference type="InterPro" id="IPR003593">
    <property type="entry name" value="AAA+_ATPase"/>
</dbReference>
<gene>
    <name evidence="5" type="ORF">FA014_02690</name>
</gene>
<dbReference type="RefSeq" id="WP_154728177.1">
    <property type="nucleotide sequence ID" value="NZ_SZYE01000009.1"/>
</dbReference>
<dbReference type="Proteomes" id="UP000308121">
    <property type="component" value="Unassembled WGS sequence"/>
</dbReference>
<evidence type="ECO:0000256" key="1">
    <source>
        <dbReference type="ARBA" id="ARBA00022448"/>
    </source>
</evidence>
<dbReference type="Pfam" id="PF00005">
    <property type="entry name" value="ABC_tran"/>
    <property type="match status" value="1"/>
</dbReference>
<keyword evidence="3 5" id="KW-0067">ATP-binding</keyword>
<dbReference type="PANTHER" id="PTHR42788:SF13">
    <property type="entry name" value="ALIPHATIC SULFONATES IMPORT ATP-BINDING PROTEIN SSUB"/>
    <property type="match status" value="1"/>
</dbReference>
<sequence length="263" mass="29592">MTHAIEARGIGKHYDVPGGEIEVLRGIDFHADPGELVSFVGPSGCGKSTLFNIMTGLLQPTYGEVWVKGRQTTGTATPEIGYVLQKDLLLPWRTILQNVVLGLEVRKVPRREARERAARLFEVYNLTGYEDRLPSQISGGMRQRAALMRTMVMDPEVVLMDEAYKALDYPLKIELESELLATVRRSGKAVVFVTHDIEEAVTLSDRVYVLKAHPGQVVEEIRVDLGTDSLRIEERRLAPRFNEYYERIWRSIGTRPVDAGRAA</sequence>
<dbReference type="PROSITE" id="PS50893">
    <property type="entry name" value="ABC_TRANSPORTER_2"/>
    <property type="match status" value="1"/>
</dbReference>
<accession>A0A7Z8K1M9</accession>
<evidence type="ECO:0000313" key="5">
    <source>
        <dbReference type="EMBL" id="TKR26997.1"/>
    </source>
</evidence>